<protein>
    <submittedName>
        <fullName evidence="1">Uncharacterized protein</fullName>
    </submittedName>
</protein>
<dbReference type="Proteomes" id="UP000799436">
    <property type="component" value="Unassembled WGS sequence"/>
</dbReference>
<proteinExistence type="predicted"/>
<evidence type="ECO:0000313" key="1">
    <source>
        <dbReference type="EMBL" id="KAF2763678.1"/>
    </source>
</evidence>
<sequence length="178" mass="19923">MADNKKSMLDLNGPWKLNKDLSSDATAAMDIQGIGFLTRKAVSVATKLAPLRISVAQKGKEEIIISYATMASLPAIKEELRPANDEWMEKKDPMVGKIRIRSRWTTTSELKSKGSDTFLTDGLGDDETILEAEIESLEKDFKMDQLWLMEGDKLVKRDLTTSANGKKAETRFVYEFDG</sequence>
<dbReference type="PANTHER" id="PTHR38115">
    <property type="entry name" value="LIPOCALIN-LIKE DOMAIN-CONTAINING PROTEIN"/>
    <property type="match status" value="1"/>
</dbReference>
<dbReference type="PANTHER" id="PTHR38115:SF1">
    <property type="entry name" value="LIPOCALIN-LIKE DOMAIN-CONTAINING PROTEIN"/>
    <property type="match status" value="1"/>
</dbReference>
<name>A0A6G1KU39_9PEZI</name>
<organism evidence="1 2">
    <name type="scientific">Teratosphaeria nubilosa</name>
    <dbReference type="NCBI Taxonomy" id="161662"/>
    <lineage>
        <taxon>Eukaryota</taxon>
        <taxon>Fungi</taxon>
        <taxon>Dikarya</taxon>
        <taxon>Ascomycota</taxon>
        <taxon>Pezizomycotina</taxon>
        <taxon>Dothideomycetes</taxon>
        <taxon>Dothideomycetidae</taxon>
        <taxon>Mycosphaerellales</taxon>
        <taxon>Teratosphaeriaceae</taxon>
        <taxon>Teratosphaeria</taxon>
    </lineage>
</organism>
<dbReference type="InterPro" id="IPR053037">
    <property type="entry name" value="Pericyclase_pydY-like"/>
</dbReference>
<keyword evidence="2" id="KW-1185">Reference proteome</keyword>
<accession>A0A6G1KU39</accession>
<dbReference type="EMBL" id="ML995975">
    <property type="protein sequence ID" value="KAF2763678.1"/>
    <property type="molecule type" value="Genomic_DNA"/>
</dbReference>
<reference evidence="1" key="1">
    <citation type="journal article" date="2020" name="Stud. Mycol.">
        <title>101 Dothideomycetes genomes: a test case for predicting lifestyles and emergence of pathogens.</title>
        <authorList>
            <person name="Haridas S."/>
            <person name="Albert R."/>
            <person name="Binder M."/>
            <person name="Bloem J."/>
            <person name="Labutti K."/>
            <person name="Salamov A."/>
            <person name="Andreopoulos B."/>
            <person name="Baker S."/>
            <person name="Barry K."/>
            <person name="Bills G."/>
            <person name="Bluhm B."/>
            <person name="Cannon C."/>
            <person name="Castanera R."/>
            <person name="Culley D."/>
            <person name="Daum C."/>
            <person name="Ezra D."/>
            <person name="Gonzalez J."/>
            <person name="Henrissat B."/>
            <person name="Kuo A."/>
            <person name="Liang C."/>
            <person name="Lipzen A."/>
            <person name="Lutzoni F."/>
            <person name="Magnuson J."/>
            <person name="Mondo S."/>
            <person name="Nolan M."/>
            <person name="Ohm R."/>
            <person name="Pangilinan J."/>
            <person name="Park H.-J."/>
            <person name="Ramirez L."/>
            <person name="Alfaro M."/>
            <person name="Sun H."/>
            <person name="Tritt A."/>
            <person name="Yoshinaga Y."/>
            <person name="Zwiers L.-H."/>
            <person name="Turgeon B."/>
            <person name="Goodwin S."/>
            <person name="Spatafora J."/>
            <person name="Crous P."/>
            <person name="Grigoriev I."/>
        </authorList>
    </citation>
    <scope>NUCLEOTIDE SEQUENCE</scope>
    <source>
        <strain evidence="1">CBS 116005</strain>
    </source>
</reference>
<dbReference type="OrthoDB" id="425354at2759"/>
<evidence type="ECO:0000313" key="2">
    <source>
        <dbReference type="Proteomes" id="UP000799436"/>
    </source>
</evidence>
<dbReference type="AlphaFoldDB" id="A0A6G1KU39"/>
<gene>
    <name evidence="1" type="ORF">EJ03DRAFT_332532</name>
</gene>